<keyword evidence="1 4" id="KW-0378">Hydrolase</keyword>
<dbReference type="GO" id="GO:0006152">
    <property type="term" value="P:purine nucleoside catabolic process"/>
    <property type="evidence" value="ECO:0007669"/>
    <property type="project" value="TreeGrafter"/>
</dbReference>
<evidence type="ECO:0000256" key="2">
    <source>
        <dbReference type="ARBA" id="ARBA00023295"/>
    </source>
</evidence>
<dbReference type="InterPro" id="IPR036452">
    <property type="entry name" value="Ribo_hydro-like"/>
</dbReference>
<dbReference type="GO" id="GO:0005829">
    <property type="term" value="C:cytosol"/>
    <property type="evidence" value="ECO:0007669"/>
    <property type="project" value="TreeGrafter"/>
</dbReference>
<evidence type="ECO:0000313" key="5">
    <source>
        <dbReference type="Proteomes" id="UP000533476"/>
    </source>
</evidence>
<keyword evidence="2" id="KW-0326">Glycosidase</keyword>
<dbReference type="Pfam" id="PF01156">
    <property type="entry name" value="IU_nuc_hydro"/>
    <property type="match status" value="1"/>
</dbReference>
<dbReference type="InterPro" id="IPR001910">
    <property type="entry name" value="Inosine/uridine_hydrolase_dom"/>
</dbReference>
<sequence length="294" mass="31934">MDPGIDDALALYVALGSLRVAGLAAVAGNVEQEKTFRNSQILLQAAGRPDIPVWPGSRAPFSRALHTAPHVHGTSGLDGWELPPLERPFGLEDPPWLAWPPLLRAERAPRIIATGPLTNLAKLLWCLPTAQPPLAGITLMGGGLERGNVTPTAEFNFYVDPEAADAVMQAPVPVKMVGLDVTHKARMPWPRVEALVQMGPLGQILYDLLSWYGSHVERHPAGLAVHDAVAVAAHVHPEFFQWERHKLAVLCEGDLRGTVVRMPSSAGRPLVEVATDVDSVKVMDFIWESLSRLQ</sequence>
<evidence type="ECO:0000259" key="3">
    <source>
        <dbReference type="Pfam" id="PF01156"/>
    </source>
</evidence>
<dbReference type="InterPro" id="IPR023186">
    <property type="entry name" value="IUNH"/>
</dbReference>
<dbReference type="Gene3D" id="3.90.245.10">
    <property type="entry name" value="Ribonucleoside hydrolase-like"/>
    <property type="match status" value="1"/>
</dbReference>
<dbReference type="GO" id="GO:0008477">
    <property type="term" value="F:purine nucleosidase activity"/>
    <property type="evidence" value="ECO:0007669"/>
    <property type="project" value="TreeGrafter"/>
</dbReference>
<evidence type="ECO:0000313" key="4">
    <source>
        <dbReference type="EMBL" id="NMP20982.1"/>
    </source>
</evidence>
<dbReference type="PANTHER" id="PTHR12304:SF4">
    <property type="entry name" value="URIDINE NUCLEOSIDASE"/>
    <property type="match status" value="1"/>
</dbReference>
<name>A0A7Y0L0F2_9FIRM</name>
<dbReference type="EMBL" id="JABBVZ010000003">
    <property type="protein sequence ID" value="NMP20982.1"/>
    <property type="molecule type" value="Genomic_DNA"/>
</dbReference>
<dbReference type="SUPFAM" id="SSF53590">
    <property type="entry name" value="Nucleoside hydrolase"/>
    <property type="match status" value="1"/>
</dbReference>
<accession>A0A7Y0L0F2</accession>
<feature type="domain" description="Inosine/uridine-preferring nucleoside hydrolase" evidence="3">
    <location>
        <begin position="1"/>
        <end position="283"/>
    </location>
</feature>
<dbReference type="PANTHER" id="PTHR12304">
    <property type="entry name" value="INOSINE-URIDINE PREFERRING NUCLEOSIDE HYDROLASE"/>
    <property type="match status" value="1"/>
</dbReference>
<dbReference type="AlphaFoldDB" id="A0A7Y0L0F2"/>
<reference evidence="4 5" key="1">
    <citation type="submission" date="2020-04" db="EMBL/GenBank/DDBJ databases">
        <authorList>
            <person name="Zhang R."/>
            <person name="Schippers A."/>
        </authorList>
    </citation>
    <scope>NUCLEOTIDE SEQUENCE [LARGE SCALE GENOMIC DNA]</scope>
    <source>
        <strain evidence="4 5">DSM 109850</strain>
    </source>
</reference>
<organism evidence="4 5">
    <name type="scientific">Sulfobacillus harzensis</name>
    <dbReference type="NCBI Taxonomy" id="2729629"/>
    <lineage>
        <taxon>Bacteria</taxon>
        <taxon>Bacillati</taxon>
        <taxon>Bacillota</taxon>
        <taxon>Clostridia</taxon>
        <taxon>Eubacteriales</taxon>
        <taxon>Clostridiales Family XVII. Incertae Sedis</taxon>
        <taxon>Sulfobacillus</taxon>
    </lineage>
</organism>
<dbReference type="Proteomes" id="UP000533476">
    <property type="component" value="Unassembled WGS sequence"/>
</dbReference>
<dbReference type="RefSeq" id="WP_169095876.1">
    <property type="nucleotide sequence ID" value="NZ_JABBVZ010000003.1"/>
</dbReference>
<keyword evidence="5" id="KW-1185">Reference proteome</keyword>
<comment type="caution">
    <text evidence="4">The sequence shown here is derived from an EMBL/GenBank/DDBJ whole genome shotgun (WGS) entry which is preliminary data.</text>
</comment>
<gene>
    <name evidence="4" type="ORF">HIJ39_01250</name>
</gene>
<proteinExistence type="predicted"/>
<evidence type="ECO:0000256" key="1">
    <source>
        <dbReference type="ARBA" id="ARBA00022801"/>
    </source>
</evidence>
<protein>
    <submittedName>
        <fullName evidence="4">Nucleoside hydrolase</fullName>
    </submittedName>
</protein>